<evidence type="ECO:0000313" key="1">
    <source>
        <dbReference type="EMBL" id="PSU26833.1"/>
    </source>
</evidence>
<dbReference type="AlphaFoldDB" id="A0A2T3PSC6"/>
<dbReference type="RefSeq" id="WP_107191894.1">
    <property type="nucleotide sequence ID" value="NZ_PYMN01000051.1"/>
</dbReference>
<comment type="caution">
    <text evidence="2">The sequence shown here is derived from an EMBL/GenBank/DDBJ whole genome shotgun (WGS) entry which is preliminary data.</text>
</comment>
<reference evidence="3 4" key="1">
    <citation type="submission" date="2018-03" db="EMBL/GenBank/DDBJ databases">
        <title>Whole genome sequencing of Histamine producing bacteria.</title>
        <authorList>
            <person name="Butler K."/>
        </authorList>
    </citation>
    <scope>NUCLEOTIDE SEQUENCE [LARGE SCALE GENOMIC DNA]</scope>
    <source>
        <strain evidence="2 4">FS-6.1</strain>
        <strain evidence="1 3">FS-6.2</strain>
    </source>
</reference>
<dbReference type="EMBL" id="PYMP01000002">
    <property type="protein sequence ID" value="PSU53508.1"/>
    <property type="molecule type" value="Genomic_DNA"/>
</dbReference>
<proteinExistence type="predicted"/>
<sequence>MNNALFSRQNTTMLTFFKHQLLVAKTNDEYDAIIAMIQLCNWDPKYFQQDKDYAIHYEK</sequence>
<organism evidence="2 4">
    <name type="scientific">Photobacterium phosphoreum</name>
    <dbReference type="NCBI Taxonomy" id="659"/>
    <lineage>
        <taxon>Bacteria</taxon>
        <taxon>Pseudomonadati</taxon>
        <taxon>Pseudomonadota</taxon>
        <taxon>Gammaproteobacteria</taxon>
        <taxon>Vibrionales</taxon>
        <taxon>Vibrionaceae</taxon>
        <taxon>Photobacterium</taxon>
    </lineage>
</organism>
<keyword evidence="3" id="KW-1185">Reference proteome</keyword>
<accession>A0A2T3PSC6</accession>
<evidence type="ECO:0000313" key="3">
    <source>
        <dbReference type="Proteomes" id="UP000241405"/>
    </source>
</evidence>
<gene>
    <name evidence="2" type="ORF">C9J18_03580</name>
    <name evidence="1" type="ORF">CTM96_04510</name>
</gene>
<name>A0A2T3PSC6_PHOPO</name>
<evidence type="ECO:0000313" key="2">
    <source>
        <dbReference type="EMBL" id="PSU53508.1"/>
    </source>
</evidence>
<dbReference type="Proteomes" id="UP000241405">
    <property type="component" value="Unassembled WGS sequence"/>
</dbReference>
<evidence type="ECO:0000313" key="4">
    <source>
        <dbReference type="Proteomes" id="UP000241618"/>
    </source>
</evidence>
<dbReference type="Proteomes" id="UP000241618">
    <property type="component" value="Unassembled WGS sequence"/>
</dbReference>
<dbReference type="EMBL" id="PYMO01000002">
    <property type="protein sequence ID" value="PSU26833.1"/>
    <property type="molecule type" value="Genomic_DNA"/>
</dbReference>
<protein>
    <submittedName>
        <fullName evidence="2">Uncharacterized protein</fullName>
    </submittedName>
</protein>